<name>A0AAD2HP94_9AGAR</name>
<protein>
    <submittedName>
        <fullName evidence="1">Uncharacterized protein</fullName>
    </submittedName>
</protein>
<organism evidence="1 2">
    <name type="scientific">Mycena citricolor</name>
    <dbReference type="NCBI Taxonomy" id="2018698"/>
    <lineage>
        <taxon>Eukaryota</taxon>
        <taxon>Fungi</taxon>
        <taxon>Dikarya</taxon>
        <taxon>Basidiomycota</taxon>
        <taxon>Agaricomycotina</taxon>
        <taxon>Agaricomycetes</taxon>
        <taxon>Agaricomycetidae</taxon>
        <taxon>Agaricales</taxon>
        <taxon>Marasmiineae</taxon>
        <taxon>Mycenaceae</taxon>
        <taxon>Mycena</taxon>
    </lineage>
</organism>
<evidence type="ECO:0000313" key="2">
    <source>
        <dbReference type="Proteomes" id="UP001295794"/>
    </source>
</evidence>
<keyword evidence="2" id="KW-1185">Reference proteome</keyword>
<dbReference type="PROSITE" id="PS51257">
    <property type="entry name" value="PROKAR_LIPOPROTEIN"/>
    <property type="match status" value="1"/>
</dbReference>
<comment type="caution">
    <text evidence="1">The sequence shown here is derived from an EMBL/GenBank/DDBJ whole genome shotgun (WGS) entry which is preliminary data.</text>
</comment>
<proteinExistence type="predicted"/>
<accession>A0AAD2HP94</accession>
<dbReference type="Proteomes" id="UP001295794">
    <property type="component" value="Unassembled WGS sequence"/>
</dbReference>
<sequence length="134" mass="14405">MCAKAPCDLSMMFRASISVGAFVSCVWNVTANTASVSQTIEARSRLAPPTVQRPRLLADGLDDGRVAVPDADDGRAADRVRDAAAVLEVVVDPLRFHGQRRRLVCLVQHGRLAEGPEAGDISHGAVDLDLDDWE</sequence>
<dbReference type="EMBL" id="CAVNYO010000423">
    <property type="protein sequence ID" value="CAK5278539.1"/>
    <property type="molecule type" value="Genomic_DNA"/>
</dbReference>
<reference evidence="1" key="1">
    <citation type="submission" date="2023-11" db="EMBL/GenBank/DDBJ databases">
        <authorList>
            <person name="De Vega J J."/>
            <person name="De Vega J J."/>
        </authorList>
    </citation>
    <scope>NUCLEOTIDE SEQUENCE</scope>
</reference>
<evidence type="ECO:0000313" key="1">
    <source>
        <dbReference type="EMBL" id="CAK5278539.1"/>
    </source>
</evidence>
<gene>
    <name evidence="1" type="ORF">MYCIT1_LOCUS27949</name>
</gene>
<dbReference type="AlphaFoldDB" id="A0AAD2HP94"/>